<proteinExistence type="predicted"/>
<reference evidence="1" key="1">
    <citation type="submission" date="2020-08" db="EMBL/GenBank/DDBJ databases">
        <title>Genome public.</title>
        <authorList>
            <person name="Liu C."/>
            <person name="Sun Q."/>
        </authorList>
    </citation>
    <scope>NUCLEOTIDE SEQUENCE</scope>
    <source>
        <strain evidence="1">NSJ-64</strain>
    </source>
</reference>
<comment type="caution">
    <text evidence="1">The sequence shown here is derived from an EMBL/GenBank/DDBJ whole genome shotgun (WGS) entry which is preliminary data.</text>
</comment>
<accession>A0A926EPG0</accession>
<protein>
    <submittedName>
        <fullName evidence="1">Uncharacterized protein</fullName>
    </submittedName>
</protein>
<dbReference type="EMBL" id="JACRTD010000004">
    <property type="protein sequence ID" value="MBC8585351.1"/>
    <property type="molecule type" value="Genomic_DNA"/>
</dbReference>
<dbReference type="Proteomes" id="UP000623678">
    <property type="component" value="Unassembled WGS sequence"/>
</dbReference>
<sequence>MLSYKEQYYTLFNEISKEIEQFRRAQQATERMYIHGQGDGEEMYKQMYLTLERLVHQEGERLYRLPKLADAYTLKKVLLRARGK</sequence>
<gene>
    <name evidence="1" type="ORF">H8705_07120</name>
</gene>
<evidence type="ECO:0000313" key="1">
    <source>
        <dbReference type="EMBL" id="MBC8585351.1"/>
    </source>
</evidence>
<dbReference type="AlphaFoldDB" id="A0A926EPG0"/>
<name>A0A926EPG0_9FIRM</name>
<keyword evidence="2" id="KW-1185">Reference proteome</keyword>
<evidence type="ECO:0000313" key="2">
    <source>
        <dbReference type="Proteomes" id="UP000623678"/>
    </source>
</evidence>
<dbReference type="RefSeq" id="WP_262395133.1">
    <property type="nucleotide sequence ID" value="NZ_JACRTD010000004.1"/>
</dbReference>
<organism evidence="1 2">
    <name type="scientific">Youxingia wuxianensis</name>
    <dbReference type="NCBI Taxonomy" id="2763678"/>
    <lineage>
        <taxon>Bacteria</taxon>
        <taxon>Bacillati</taxon>
        <taxon>Bacillota</taxon>
        <taxon>Clostridia</taxon>
        <taxon>Eubacteriales</taxon>
        <taxon>Oscillospiraceae</taxon>
        <taxon>Youxingia</taxon>
    </lineage>
</organism>